<name>A0ABV3P2T0_9ACTN</name>
<evidence type="ECO:0000313" key="2">
    <source>
        <dbReference type="EMBL" id="MEW9263860.1"/>
    </source>
</evidence>
<comment type="caution">
    <text evidence="2">The sequence shown here is derived from an EMBL/GenBank/DDBJ whole genome shotgun (WGS) entry which is preliminary data.</text>
</comment>
<reference evidence="2 3" key="1">
    <citation type="submission" date="2024-07" db="EMBL/GenBank/DDBJ databases">
        <authorList>
            <person name="Thanompreechachai J."/>
            <person name="Duangmal K."/>
        </authorList>
    </citation>
    <scope>NUCLEOTIDE SEQUENCE [LARGE SCALE GENOMIC DNA]</scope>
    <source>
        <strain evidence="2 3">KCTC 19886</strain>
    </source>
</reference>
<dbReference type="EMBL" id="JBFNQN010000002">
    <property type="protein sequence ID" value="MEW9263860.1"/>
    <property type="molecule type" value="Genomic_DNA"/>
</dbReference>
<evidence type="ECO:0000313" key="3">
    <source>
        <dbReference type="Proteomes" id="UP001555826"/>
    </source>
</evidence>
<keyword evidence="3" id="KW-1185">Reference proteome</keyword>
<feature type="region of interest" description="Disordered" evidence="1">
    <location>
        <begin position="70"/>
        <end position="98"/>
    </location>
</feature>
<dbReference type="Proteomes" id="UP001555826">
    <property type="component" value="Unassembled WGS sequence"/>
</dbReference>
<organism evidence="2 3">
    <name type="scientific">Kineococcus endophyticus</name>
    <dbReference type="NCBI Taxonomy" id="1181883"/>
    <lineage>
        <taxon>Bacteria</taxon>
        <taxon>Bacillati</taxon>
        <taxon>Actinomycetota</taxon>
        <taxon>Actinomycetes</taxon>
        <taxon>Kineosporiales</taxon>
        <taxon>Kineosporiaceae</taxon>
        <taxon>Kineococcus</taxon>
    </lineage>
</organism>
<protein>
    <submittedName>
        <fullName evidence="2">Uncharacterized protein</fullName>
    </submittedName>
</protein>
<evidence type="ECO:0000256" key="1">
    <source>
        <dbReference type="SAM" id="MobiDB-lite"/>
    </source>
</evidence>
<gene>
    <name evidence="2" type="ORF">AB1207_03795</name>
</gene>
<accession>A0ABV3P2T0</accession>
<sequence>MTDPTVTIVVSRVLRGRSWAEHEARVSADLRRRATARAVEAGLSPGDVGDVVVLAGSDGLWARLTCTATARPHQRAGASSEEGADGGASVGPAHPEDL</sequence>
<dbReference type="RefSeq" id="WP_367636449.1">
    <property type="nucleotide sequence ID" value="NZ_JBFNQN010000002.1"/>
</dbReference>
<proteinExistence type="predicted"/>